<dbReference type="InterPro" id="IPR031161">
    <property type="entry name" value="Peptidase_M60_dom"/>
</dbReference>
<proteinExistence type="predicted"/>
<reference evidence="2 3" key="1">
    <citation type="submission" date="2024-04" db="EMBL/GenBank/DDBJ databases">
        <title>Novel species of the genus Ideonella isolated from streams.</title>
        <authorList>
            <person name="Lu H."/>
        </authorList>
    </citation>
    <scope>NUCLEOTIDE SEQUENCE [LARGE SCALE GENOMIC DNA]</scope>
    <source>
        <strain evidence="2 3">LYT19W</strain>
    </source>
</reference>
<dbReference type="InterPro" id="IPR035423">
    <property type="entry name" value="M60-like_N"/>
</dbReference>
<comment type="caution">
    <text evidence="2">The sequence shown here is derived from an EMBL/GenBank/DDBJ whole genome shotgun (WGS) entry which is preliminary data.</text>
</comment>
<dbReference type="Pfam" id="PF17291">
    <property type="entry name" value="M60-like_N"/>
    <property type="match status" value="1"/>
</dbReference>
<accession>A0ABU9C3L3</accession>
<dbReference type="Pfam" id="PF18642">
    <property type="entry name" value="IMPa_helical"/>
    <property type="match status" value="1"/>
</dbReference>
<sequence length="985" mass="104984">MKNTPVHRSINLDAQRRPKLPLWPAMALGLALAACGGGGGGGETGGGNTAGGGDTTPPVVVDPQVTALSAALSSGNAKDVTLATVSASVQTELKSVIAAYGAVRQSVYGLNADGSANANSLGAIDWNPTHDSTTLNVLDQGRNHVFMPSNWRYTDNAAGTAKALAVAGTAPTTGARYAAFGGNPMGVPGNAAMDSAVRNTIGWLTGRTSFDNFKVVTAHLPGDKTYWWPHEGKVRTWLNTQFPGVTINGVAATAATDDSCDGDKLNACLQGANLLIIGRQQGPNVSGDDVFPAGYNADTVMSAVTAAQARGIPVLYLHHYRDANTLAARLLEYFGLSVSNNYWSKEGLKTFDPATQPNTPATPADWLALVQRLEANNFTTDWTGCFNDLGRTLCEANGTTSGNAALINEFTAPGKALRSQLRALDAQGVALFSQPGYALEKRMVLLGDKYRESVSYPMTRTADRQAFFQAYFSDFTAYINRPANAVARNLGNFSGLFPATTPTISKLVSANSPETGSREYMTGLYVMPGRTVTLQRTDSGTQGVTVGLNMLRDTTHVYDTYDRPTQLASPRVPLVAGKTVTLTSPFGGPVYLFLSAATGAPAVTVQIDGGITHPVLRNPDNAAEVAAFKAEIASTPTNWVGLTTDFLTVHSNLTNFRKTLATYNDDMAKLVSNMWTYTIKDTYELAGFNSATAGTFTLAPTVSAFCTAQGWDCTGTQHRRDVMQHLISDNYAACGAGCSGNPYDQSWALEPLGWGESHEIGHNLQRSRLNIYGGLSTEVSNNIFPIHKQMMFNKNTLPASPLSRSGSAKAPFDLMKTALATSDPIASMKAAMWTDSSYGANGAVRLMFYRQLVEYARIHRSGTFNDGWELYTLLYLLDRNMGAAQSSWATSAAGLGFGTYAAYPSSMDGNDFMVIATSRIIGRDMRPVFDLWGITYTASASAQVAAYGYTAAEKLLFPMINVQQYGAGVGTPITMTTTATYPAGF</sequence>
<dbReference type="PROSITE" id="PS51257">
    <property type="entry name" value="PROKAR_LIPOPROTEIN"/>
    <property type="match status" value="1"/>
</dbReference>
<dbReference type="InterPro" id="IPR042279">
    <property type="entry name" value="Pep_M60_3"/>
</dbReference>
<evidence type="ECO:0000313" key="3">
    <source>
        <dbReference type="Proteomes" id="UP001379945"/>
    </source>
</evidence>
<dbReference type="Pfam" id="PF18650">
    <property type="entry name" value="IMPa_N_2"/>
    <property type="match status" value="1"/>
</dbReference>
<dbReference type="InterPro" id="IPR041549">
    <property type="entry name" value="IMPa_helical"/>
</dbReference>
<dbReference type="Proteomes" id="UP001379945">
    <property type="component" value="Unassembled WGS sequence"/>
</dbReference>
<keyword evidence="2" id="KW-0645">Protease</keyword>
<dbReference type="Pfam" id="PF13402">
    <property type="entry name" value="Peptidase_M60"/>
    <property type="match status" value="1"/>
</dbReference>
<keyword evidence="2" id="KW-0378">Hydrolase</keyword>
<evidence type="ECO:0000313" key="2">
    <source>
        <dbReference type="EMBL" id="MEK8046221.1"/>
    </source>
</evidence>
<name>A0ABU9C3L3_9BURK</name>
<organism evidence="2 3">
    <name type="scientific">Ideonella margarita</name>
    <dbReference type="NCBI Taxonomy" id="2984191"/>
    <lineage>
        <taxon>Bacteria</taxon>
        <taxon>Pseudomonadati</taxon>
        <taxon>Pseudomonadota</taxon>
        <taxon>Betaproteobacteria</taxon>
        <taxon>Burkholderiales</taxon>
        <taxon>Sphaerotilaceae</taxon>
        <taxon>Ideonella</taxon>
    </lineage>
</organism>
<evidence type="ECO:0000259" key="1">
    <source>
        <dbReference type="PROSITE" id="PS51723"/>
    </source>
</evidence>
<dbReference type="Gene3D" id="2.60.120.1250">
    <property type="entry name" value="Peptidase M60, enhancin-like domain 1"/>
    <property type="match status" value="1"/>
</dbReference>
<dbReference type="EC" id="3.4.24.-" evidence="2"/>
<keyword evidence="2" id="KW-0482">Metalloprotease</keyword>
<keyword evidence="3" id="KW-1185">Reference proteome</keyword>
<gene>
    <name evidence="2" type="ORF">AACH00_07705</name>
</gene>
<dbReference type="NCBIfam" id="NF038322">
    <property type="entry name" value="ImpA_fam_HExGH"/>
    <property type="match status" value="1"/>
</dbReference>
<dbReference type="GO" id="GO:0008237">
    <property type="term" value="F:metallopeptidase activity"/>
    <property type="evidence" value="ECO:0007669"/>
    <property type="project" value="UniProtKB-KW"/>
</dbReference>
<dbReference type="Gene3D" id="1.10.390.30">
    <property type="entry name" value="Peptidase M60, enhancin-like domain 3"/>
    <property type="match status" value="1"/>
</dbReference>
<dbReference type="RefSeq" id="WP_341398510.1">
    <property type="nucleotide sequence ID" value="NZ_JBBUTI010000005.1"/>
</dbReference>
<dbReference type="EMBL" id="JBBUTI010000005">
    <property type="protein sequence ID" value="MEK8046221.1"/>
    <property type="molecule type" value="Genomic_DNA"/>
</dbReference>
<protein>
    <submittedName>
        <fullName evidence="2">ImpA family metalloprotease</fullName>
        <ecNumber evidence="2">3.4.24.-</ecNumber>
    </submittedName>
</protein>
<dbReference type="InterPro" id="IPR040711">
    <property type="entry name" value="IMPa_N_2"/>
</dbReference>
<feature type="domain" description="Peptidase M60" evidence="1">
    <location>
        <begin position="517"/>
        <end position="857"/>
    </location>
</feature>
<dbReference type="PROSITE" id="PS51723">
    <property type="entry name" value="PEPTIDASE_M60"/>
    <property type="match status" value="1"/>
</dbReference>
<dbReference type="SMART" id="SM01276">
    <property type="entry name" value="M60-like"/>
    <property type="match status" value="1"/>
</dbReference>